<keyword evidence="3" id="KW-0949">S-adenosyl-L-methionine</keyword>
<dbReference type="InterPro" id="IPR026170">
    <property type="entry name" value="FAM173A/B"/>
</dbReference>
<protein>
    <submittedName>
        <fullName evidence="6">Class I SAM-dependent methyltransferase</fullName>
    </submittedName>
</protein>
<dbReference type="GO" id="GO:0008168">
    <property type="term" value="F:methyltransferase activity"/>
    <property type="evidence" value="ECO:0007669"/>
    <property type="project" value="UniProtKB-KW"/>
</dbReference>
<keyword evidence="2" id="KW-0808">Transferase</keyword>
<evidence type="ECO:0000313" key="7">
    <source>
        <dbReference type="Proteomes" id="UP001528673"/>
    </source>
</evidence>
<proteinExistence type="predicted"/>
<dbReference type="Proteomes" id="UP001528673">
    <property type="component" value="Unassembled WGS sequence"/>
</dbReference>
<dbReference type="SUPFAM" id="SSF53335">
    <property type="entry name" value="S-adenosyl-L-methionine-dependent methyltransferases"/>
    <property type="match status" value="1"/>
</dbReference>
<dbReference type="PANTHER" id="PTHR13610">
    <property type="entry name" value="METHYLTRANSFERASE DOMAIN-CONTAINING PROTEIN"/>
    <property type="match status" value="1"/>
</dbReference>
<gene>
    <name evidence="6" type="ORF">PSQ40_13415</name>
</gene>
<feature type="compositionally biased region" description="Low complexity" evidence="4">
    <location>
        <begin position="22"/>
        <end position="32"/>
    </location>
</feature>
<feature type="compositionally biased region" description="Basic and acidic residues" evidence="4">
    <location>
        <begin position="12"/>
        <end position="21"/>
    </location>
</feature>
<sequence>MARQRPRAPRSAAREAVERAAARAAPRAAAPPGSASDFGPPEAFSAPVATSPLPAAPRARLSLPWPLPALLVWASAWAVFISLARAGWGVALALLAGAALGVVGSVLGHSWWRRFMLALGFPLSLLASGLVSLPAWLWLLPLGFVLLVYPINAWRDAPIFPTPLAALDGLPGVIALAPGARVLDAGCGLGAGLRALRRAWPEAELQGLEWSWPLRWACALRCPWARVRRADIWRASWADYQVVYLFQRPESMARALAKAQAEMAPGSWLVSLEFEVAGQPCHSRLQAPDGRPVWVYAL</sequence>
<organism evidence="6 7">
    <name type="scientific">Curvibacter cyanobacteriorum</name>
    <dbReference type="NCBI Taxonomy" id="3026422"/>
    <lineage>
        <taxon>Bacteria</taxon>
        <taxon>Pseudomonadati</taxon>
        <taxon>Pseudomonadota</taxon>
        <taxon>Betaproteobacteria</taxon>
        <taxon>Burkholderiales</taxon>
        <taxon>Comamonadaceae</taxon>
        <taxon>Curvibacter</taxon>
    </lineage>
</organism>
<feature type="transmembrane region" description="Helical" evidence="5">
    <location>
        <begin position="90"/>
        <end position="112"/>
    </location>
</feature>
<dbReference type="InterPro" id="IPR029063">
    <property type="entry name" value="SAM-dependent_MTases_sf"/>
</dbReference>
<feature type="transmembrane region" description="Helical" evidence="5">
    <location>
        <begin position="124"/>
        <end position="149"/>
    </location>
</feature>
<dbReference type="Gene3D" id="3.40.50.150">
    <property type="entry name" value="Vaccinia Virus protein VP39"/>
    <property type="match status" value="1"/>
</dbReference>
<comment type="caution">
    <text evidence="6">The sequence shown here is derived from an EMBL/GenBank/DDBJ whole genome shotgun (WGS) entry which is preliminary data.</text>
</comment>
<dbReference type="RefSeq" id="WP_273952038.1">
    <property type="nucleotide sequence ID" value="NZ_JAQSIP010000005.1"/>
</dbReference>
<keyword evidence="7" id="KW-1185">Reference proteome</keyword>
<evidence type="ECO:0000256" key="5">
    <source>
        <dbReference type="SAM" id="Phobius"/>
    </source>
</evidence>
<evidence type="ECO:0000256" key="1">
    <source>
        <dbReference type="ARBA" id="ARBA00022603"/>
    </source>
</evidence>
<keyword evidence="5" id="KW-0812">Transmembrane</keyword>
<dbReference type="PANTHER" id="PTHR13610:SF9">
    <property type="entry name" value="FI06469P"/>
    <property type="match status" value="1"/>
</dbReference>
<evidence type="ECO:0000256" key="4">
    <source>
        <dbReference type="SAM" id="MobiDB-lite"/>
    </source>
</evidence>
<evidence type="ECO:0000256" key="3">
    <source>
        <dbReference type="ARBA" id="ARBA00022691"/>
    </source>
</evidence>
<feature type="region of interest" description="Disordered" evidence="4">
    <location>
        <begin position="1"/>
        <end position="38"/>
    </location>
</feature>
<reference evidence="6 7" key="1">
    <citation type="submission" date="2023-02" db="EMBL/GenBank/DDBJ databases">
        <title>Bacterial whole genomic sequence of Curvibacter sp. HBC61.</title>
        <authorList>
            <person name="Le V."/>
            <person name="Ko S.-R."/>
            <person name="Ahn C.-Y."/>
            <person name="Oh H.-M."/>
        </authorList>
    </citation>
    <scope>NUCLEOTIDE SEQUENCE [LARGE SCALE GENOMIC DNA]</scope>
    <source>
        <strain evidence="6 7">HBC61</strain>
    </source>
</reference>
<dbReference type="GO" id="GO:0032259">
    <property type="term" value="P:methylation"/>
    <property type="evidence" value="ECO:0007669"/>
    <property type="project" value="UniProtKB-KW"/>
</dbReference>
<feature type="transmembrane region" description="Helical" evidence="5">
    <location>
        <begin position="65"/>
        <end position="84"/>
    </location>
</feature>
<evidence type="ECO:0000313" key="6">
    <source>
        <dbReference type="EMBL" id="MDD0839578.1"/>
    </source>
</evidence>
<name>A0ABT5N0K8_9BURK</name>
<keyword evidence="5" id="KW-1133">Transmembrane helix</keyword>
<evidence type="ECO:0000256" key="2">
    <source>
        <dbReference type="ARBA" id="ARBA00022679"/>
    </source>
</evidence>
<accession>A0ABT5N0K8</accession>
<dbReference type="EMBL" id="JAQSIP010000005">
    <property type="protein sequence ID" value="MDD0839578.1"/>
    <property type="molecule type" value="Genomic_DNA"/>
</dbReference>
<keyword evidence="1 6" id="KW-0489">Methyltransferase</keyword>
<keyword evidence="5" id="KW-0472">Membrane</keyword>